<dbReference type="RefSeq" id="XP_003675289.1">
    <property type="nucleotide sequence ID" value="XM_003675241.1"/>
</dbReference>
<evidence type="ECO:0000256" key="3">
    <source>
        <dbReference type="ARBA" id="ARBA00017891"/>
    </source>
</evidence>
<dbReference type="FunFam" id="3.30.70.240:FF:000022">
    <property type="entry name" value="U5 snRNP-specific protein"/>
    <property type="match status" value="1"/>
</dbReference>
<keyword evidence="15" id="KW-1185">Reference proteome</keyword>
<dbReference type="InterPro" id="IPR000640">
    <property type="entry name" value="EFG_V-like"/>
</dbReference>
<dbReference type="GO" id="GO:0000974">
    <property type="term" value="C:Prp19 complex"/>
    <property type="evidence" value="ECO:0007669"/>
    <property type="project" value="EnsemblFungi"/>
</dbReference>
<dbReference type="Pfam" id="PF16004">
    <property type="entry name" value="EFTUD2"/>
    <property type="match status" value="1"/>
</dbReference>
<dbReference type="GO" id="GO:0003924">
    <property type="term" value="F:GTPase activity"/>
    <property type="evidence" value="ECO:0007669"/>
    <property type="project" value="EnsemblFungi"/>
</dbReference>
<evidence type="ECO:0000256" key="8">
    <source>
        <dbReference type="ARBA" id="ARBA00023187"/>
    </source>
</evidence>
<dbReference type="PANTHER" id="PTHR42908:SF6">
    <property type="entry name" value="116 KDA U5 SMALL NUCLEAR RIBONUCLEOPROTEIN COMPONENT"/>
    <property type="match status" value="1"/>
</dbReference>
<dbReference type="eggNOG" id="KOG0468">
    <property type="taxonomic scope" value="Eukaryota"/>
</dbReference>
<dbReference type="InterPro" id="IPR005225">
    <property type="entry name" value="Small_GTP-bd"/>
</dbReference>
<dbReference type="Gene3D" id="3.30.70.240">
    <property type="match status" value="1"/>
</dbReference>
<dbReference type="GO" id="GO:0006412">
    <property type="term" value="P:translation"/>
    <property type="evidence" value="ECO:0007669"/>
    <property type="project" value="UniProtKB-KW"/>
</dbReference>
<accession>G0VAP2</accession>
<dbReference type="Pfam" id="PF00009">
    <property type="entry name" value="GTP_EFTU"/>
    <property type="match status" value="1"/>
</dbReference>
<comment type="function">
    <text evidence="10">Catalyzes the GTP-dependent ribosomal translocation step during translation elongation. During this step, the ribosome changes from the pre-translocational (PRE) to the post-translocational (POST) state as the newly formed A-site-bound peptidyl-tRNA and P-site-bound deacylated tRNA move to the P and E sites, respectively. Catalyzes the coordinated movement of the two tRNA molecules, the mRNA and conformational changes in the ribosome.</text>
</comment>
<keyword evidence="9" id="KW-0539">Nucleus</keyword>
<feature type="domain" description="Tr-type G" evidence="13">
    <location>
        <begin position="128"/>
        <end position="336"/>
    </location>
</feature>
<evidence type="ECO:0000256" key="11">
    <source>
        <dbReference type="ARBA" id="ARBA00055641"/>
    </source>
</evidence>
<proteinExistence type="predicted"/>
<evidence type="ECO:0000256" key="10">
    <source>
        <dbReference type="ARBA" id="ARBA00024731"/>
    </source>
</evidence>
<dbReference type="InterPro" id="IPR027417">
    <property type="entry name" value="P-loop_NTPase"/>
</dbReference>
<dbReference type="InterPro" id="IPR000795">
    <property type="entry name" value="T_Tr_GTP-bd_dom"/>
</dbReference>
<dbReference type="GO" id="GO:0000349">
    <property type="term" value="P:generation of catalytic spliceosome for first transesterification step"/>
    <property type="evidence" value="ECO:0007669"/>
    <property type="project" value="EnsemblFungi"/>
</dbReference>
<dbReference type="InterPro" id="IPR020568">
    <property type="entry name" value="Ribosomal_Su5_D2-typ_SF"/>
</dbReference>
<protein>
    <recommendedName>
        <fullName evidence="3">Elongation factor 2</fullName>
    </recommendedName>
</protein>
<dbReference type="InterPro" id="IPR031950">
    <property type="entry name" value="EFTUD2_N"/>
</dbReference>
<dbReference type="CDD" id="cd04167">
    <property type="entry name" value="Snu114p"/>
    <property type="match status" value="1"/>
</dbReference>
<dbReference type="GeneID" id="96902475"/>
<comment type="function">
    <text evidence="11">Component of the U5 snRNP complex required for pre-mRNA splicing. Binds GTP.</text>
</comment>
<dbReference type="SUPFAM" id="SSF54211">
    <property type="entry name" value="Ribosomal protein S5 domain 2-like"/>
    <property type="match status" value="1"/>
</dbReference>
<sequence length="969" mass="109739">MDEDLFDEFGNLVGQDPFDSDAEDEISLDEHQETNLALRDGNVDGSENEDTTEFPTKLTRSTLQETYGNDVEILVETENTQSLSEPIVKPEVSRSDGREHTIFTKLRKNIPKTNFDREYLNGMLQIPERIRNVCVIGPLHSGKTSLTDLLVVESHKCLPHMTKNIELGWKQLRYTDNLKQEQERGVSIKLNGITFLSTDLDSKTVALNLLDSPGHVNFLDETAVCITATDCAVICVDVVEGVTSVTEQLIKQCRKNKLQMVFVLNKIDRLILELKLPPKDAYLKLNHIVKEINDFAKESYSPELGNIIFASTKLGFTFTIEEFVKYYYSKNLPSDHVAEFIARLWGNIHFHKGKFSTCVGTETPTFVEFILNPLYKLFTHTLSGELSQLKALLLKDFQFELEEKYFKYDPQPLLKYVLSNVFKTQNGLVQSIMRDGQSPQHCFHKLDHLLTKEKDMDMKSTQFFGHALKNIDYDGSEWTLIRSYHGDLKLGMSIKVIDSELSEIAGGEENDLEESEYASSVITEIALLGGRYLYPVQEAHKGQLVLVKGISEAFTKSATLYGADDKFLNLFKPLDYINSPIFKVVIQPLVPRELPKLLDGLNKINKYYPGVTIKVEESGEHVVLGLGELYLDCLLYDLREVYSQMEIKISNPLTIFKESCANESFAAIPVLSWNDKVSISMGAMPLDHKLVTALSKGKISDDEFNNPRKLSKRLRSEYGWDSLAARNVWTFQKSNVLVDDTLSAETSKAVVDKYKKQIKQGFYWAIREGPLTEENISGVQFKLLNLTIDSTVEGDIGSQLIPLVRKACYVALMTAAPILLEPIYEVDIVIDAVLLPIVDELFQKRRGAKIFRTEKIVGSPLVEVRGQIPVIESLGFEIDLRLTTNGRGMCQLQFWNKIWRKVPGDVLNEEAPIPKLKPAPISSLSRDFVMKTRRRKGISNEGFMSNDGPSLEKYIEPSLFKQLKDNNLV</sequence>
<dbReference type="SUPFAM" id="SSF52540">
    <property type="entry name" value="P-loop containing nucleoside triphosphate hydrolases"/>
    <property type="match status" value="1"/>
</dbReference>
<dbReference type="GO" id="GO:0030623">
    <property type="term" value="F:U5 snRNA binding"/>
    <property type="evidence" value="ECO:0007669"/>
    <property type="project" value="EnsemblFungi"/>
</dbReference>
<dbReference type="FunFam" id="3.40.50.300:FF:000646">
    <property type="entry name" value="U5 small nuclear ribonucleoprotein component"/>
    <property type="match status" value="1"/>
</dbReference>
<dbReference type="GO" id="GO:0071007">
    <property type="term" value="C:U2-type catalytic step 2 spliceosome"/>
    <property type="evidence" value="ECO:0007669"/>
    <property type="project" value="TreeGrafter"/>
</dbReference>
<dbReference type="PANTHER" id="PTHR42908">
    <property type="entry name" value="TRANSLATION ELONGATION FACTOR-RELATED"/>
    <property type="match status" value="1"/>
</dbReference>
<feature type="compositionally biased region" description="Acidic residues" evidence="12">
    <location>
        <begin position="18"/>
        <end position="27"/>
    </location>
</feature>
<dbReference type="OMA" id="YIFRPIR"/>
<dbReference type="SUPFAM" id="SSF54980">
    <property type="entry name" value="EF-G C-terminal domain-like"/>
    <property type="match status" value="2"/>
</dbReference>
<dbReference type="GO" id="GO:0000244">
    <property type="term" value="P:spliceosomal tri-snRNP complex assembly"/>
    <property type="evidence" value="ECO:0007669"/>
    <property type="project" value="EnsemblFungi"/>
</dbReference>
<evidence type="ECO:0000256" key="2">
    <source>
        <dbReference type="ARBA" id="ARBA00004496"/>
    </source>
</evidence>
<dbReference type="PROSITE" id="PS00301">
    <property type="entry name" value="G_TR_1"/>
    <property type="match status" value="1"/>
</dbReference>
<dbReference type="STRING" id="1064592.G0VAP2"/>
<dbReference type="OrthoDB" id="364892at2759"/>
<dbReference type="EMBL" id="HE576753">
    <property type="protein sequence ID" value="CCC68918.1"/>
    <property type="molecule type" value="Genomic_DNA"/>
</dbReference>
<evidence type="ECO:0000256" key="4">
    <source>
        <dbReference type="ARBA" id="ARBA00022664"/>
    </source>
</evidence>
<dbReference type="Gene3D" id="2.40.30.10">
    <property type="entry name" value="Translation factors"/>
    <property type="match status" value="1"/>
</dbReference>
<comment type="subcellular location">
    <subcellularLocation>
        <location evidence="2">Cytoplasm</location>
    </subcellularLocation>
    <subcellularLocation>
        <location evidence="1">Nucleus</location>
    </subcellularLocation>
</comment>
<evidence type="ECO:0000256" key="7">
    <source>
        <dbReference type="ARBA" id="ARBA00023134"/>
    </source>
</evidence>
<gene>
    <name evidence="14" type="primary">NCAS0B08340</name>
    <name evidence="14" type="ordered locus">NCAS_0B08340</name>
</gene>
<dbReference type="GO" id="GO:0000388">
    <property type="term" value="P:spliceosome conformational change to release U4 (or U4atac) and U1 (or U11)"/>
    <property type="evidence" value="ECO:0007669"/>
    <property type="project" value="EnsemblFungi"/>
</dbReference>
<dbReference type="InterPro" id="IPR009000">
    <property type="entry name" value="Transl_B-barrel_sf"/>
</dbReference>
<dbReference type="InParanoid" id="G0VAP2"/>
<evidence type="ECO:0000313" key="15">
    <source>
        <dbReference type="Proteomes" id="UP000001640"/>
    </source>
</evidence>
<keyword evidence="6" id="KW-0648">Protein biosynthesis</keyword>
<reference key="2">
    <citation type="submission" date="2011-08" db="EMBL/GenBank/DDBJ databases">
        <title>Genome sequence of Naumovozyma castellii.</title>
        <authorList>
            <person name="Gordon J.L."/>
            <person name="Armisen D."/>
            <person name="Proux-Wera E."/>
            <person name="OhEigeartaigh S.S."/>
            <person name="Byrne K.P."/>
            <person name="Wolfe K.H."/>
        </authorList>
    </citation>
    <scope>NUCLEOTIDE SEQUENCE</scope>
    <source>
        <strain>Type strain:CBS 4309</strain>
    </source>
</reference>
<dbReference type="FunCoup" id="G0VAP2">
    <property type="interactions" value="316"/>
</dbReference>
<dbReference type="SUPFAM" id="SSF50447">
    <property type="entry name" value="Translation proteins"/>
    <property type="match status" value="1"/>
</dbReference>
<dbReference type="FunFam" id="3.30.70.870:FF:000002">
    <property type="entry name" value="Translation elongation factor 2"/>
    <property type="match status" value="1"/>
</dbReference>
<dbReference type="InterPro" id="IPR014721">
    <property type="entry name" value="Ribsml_uS5_D2-typ_fold_subgr"/>
</dbReference>
<feature type="region of interest" description="Disordered" evidence="12">
    <location>
        <begin position="1"/>
        <end position="53"/>
    </location>
</feature>
<keyword evidence="8" id="KW-0508">mRNA splicing</keyword>
<dbReference type="Gene3D" id="3.40.50.300">
    <property type="entry name" value="P-loop containing nucleotide triphosphate hydrolases"/>
    <property type="match status" value="1"/>
</dbReference>
<reference evidence="14 15" key="1">
    <citation type="journal article" date="2011" name="Proc. Natl. Acad. Sci. U.S.A.">
        <title>Evolutionary erosion of yeast sex chromosomes by mating-type switching accidents.</title>
        <authorList>
            <person name="Gordon J.L."/>
            <person name="Armisen D."/>
            <person name="Proux-Wera E."/>
            <person name="Oheigeartaigh S.S."/>
            <person name="Byrne K.P."/>
            <person name="Wolfe K.H."/>
        </authorList>
    </citation>
    <scope>NUCLEOTIDE SEQUENCE [LARGE SCALE GENOMIC DNA]</scope>
    <source>
        <strain evidence="15">ATCC 76901 / BCRC 22586 / CBS 4309 / NBRC 1992 / NRRL Y-12630</strain>
    </source>
</reference>
<evidence type="ECO:0000256" key="6">
    <source>
        <dbReference type="ARBA" id="ARBA00022917"/>
    </source>
</evidence>
<dbReference type="Gene3D" id="3.30.70.870">
    <property type="entry name" value="Elongation Factor G (Translational Gtpase), domain 3"/>
    <property type="match status" value="1"/>
</dbReference>
<dbReference type="Proteomes" id="UP000001640">
    <property type="component" value="Chromosome 2"/>
</dbReference>
<dbReference type="GO" id="GO:0046540">
    <property type="term" value="C:U4/U6 x U5 tri-snRNP complex"/>
    <property type="evidence" value="ECO:0007669"/>
    <property type="project" value="EnsemblFungi"/>
</dbReference>
<dbReference type="Pfam" id="PF00679">
    <property type="entry name" value="EFG_C"/>
    <property type="match status" value="1"/>
</dbReference>
<name>G0VAP2_NAUCA</name>
<evidence type="ECO:0000256" key="1">
    <source>
        <dbReference type="ARBA" id="ARBA00004123"/>
    </source>
</evidence>
<evidence type="ECO:0000259" key="13">
    <source>
        <dbReference type="PROSITE" id="PS51722"/>
    </source>
</evidence>
<evidence type="ECO:0000256" key="12">
    <source>
        <dbReference type="SAM" id="MobiDB-lite"/>
    </source>
</evidence>
<dbReference type="InterPro" id="IPR044121">
    <property type="entry name" value="Snu114_GTP-bd"/>
</dbReference>
<keyword evidence="7" id="KW-0342">GTP-binding</keyword>
<dbReference type="PROSITE" id="PS51722">
    <property type="entry name" value="G_TR_2"/>
    <property type="match status" value="1"/>
</dbReference>
<dbReference type="CDD" id="cd01683">
    <property type="entry name" value="EF2_IV_snRNP"/>
    <property type="match status" value="1"/>
</dbReference>
<organism evidence="14 15">
    <name type="scientific">Naumovozyma castellii</name>
    <name type="common">Yeast</name>
    <name type="synonym">Saccharomyces castellii</name>
    <dbReference type="NCBI Taxonomy" id="27288"/>
    <lineage>
        <taxon>Eukaryota</taxon>
        <taxon>Fungi</taxon>
        <taxon>Dikarya</taxon>
        <taxon>Ascomycota</taxon>
        <taxon>Saccharomycotina</taxon>
        <taxon>Saccharomycetes</taxon>
        <taxon>Saccharomycetales</taxon>
        <taxon>Saccharomycetaceae</taxon>
        <taxon>Naumovozyma</taxon>
    </lineage>
</organism>
<keyword evidence="4" id="KW-0507">mRNA processing</keyword>
<dbReference type="Pfam" id="PF03764">
    <property type="entry name" value="EFG_IV"/>
    <property type="match status" value="1"/>
</dbReference>
<evidence type="ECO:0000256" key="9">
    <source>
        <dbReference type="ARBA" id="ARBA00023242"/>
    </source>
</evidence>
<dbReference type="SMART" id="SM00889">
    <property type="entry name" value="EFG_IV"/>
    <property type="match status" value="1"/>
</dbReference>
<dbReference type="Gene3D" id="3.30.230.10">
    <property type="match status" value="1"/>
</dbReference>
<dbReference type="GO" id="GO:0005525">
    <property type="term" value="F:GTP binding"/>
    <property type="evidence" value="ECO:0007669"/>
    <property type="project" value="UniProtKB-KW"/>
</dbReference>
<dbReference type="GO" id="GO:0005682">
    <property type="term" value="C:U5 snRNP"/>
    <property type="evidence" value="ECO:0007669"/>
    <property type="project" value="EnsemblFungi"/>
</dbReference>
<dbReference type="InterPro" id="IPR031157">
    <property type="entry name" value="G_TR_CS"/>
</dbReference>
<dbReference type="SMART" id="SM00838">
    <property type="entry name" value="EFG_C"/>
    <property type="match status" value="1"/>
</dbReference>
<keyword evidence="5" id="KW-0547">Nucleotide-binding</keyword>
<dbReference type="NCBIfam" id="TIGR00231">
    <property type="entry name" value="small_GTP"/>
    <property type="match status" value="1"/>
</dbReference>
<dbReference type="InterPro" id="IPR035647">
    <property type="entry name" value="EFG_III/V"/>
</dbReference>
<dbReference type="InterPro" id="IPR005517">
    <property type="entry name" value="Transl_elong_EFG/EF2_IV"/>
</dbReference>
<evidence type="ECO:0000313" key="14">
    <source>
        <dbReference type="EMBL" id="CCC68918.1"/>
    </source>
</evidence>
<dbReference type="AlphaFoldDB" id="G0VAP2"/>
<dbReference type="HOGENOM" id="CLU_002794_11_2_1"/>
<evidence type="ECO:0000256" key="5">
    <source>
        <dbReference type="ARBA" id="ARBA00022741"/>
    </source>
</evidence>
<dbReference type="GO" id="GO:0005829">
    <property type="term" value="C:cytosol"/>
    <property type="evidence" value="ECO:0007669"/>
    <property type="project" value="TreeGrafter"/>
</dbReference>
<dbReference type="PRINTS" id="PR00315">
    <property type="entry name" value="ELONGATNFCT"/>
</dbReference>
<dbReference type="KEGG" id="ncs:NCAS_0B08340"/>